<protein>
    <submittedName>
        <fullName evidence="2">Uncharacterized protein</fullName>
    </submittedName>
</protein>
<organism evidence="2 3">
    <name type="scientific">Brachionus plicatilis</name>
    <name type="common">Marine rotifer</name>
    <name type="synonym">Brachionus muelleri</name>
    <dbReference type="NCBI Taxonomy" id="10195"/>
    <lineage>
        <taxon>Eukaryota</taxon>
        <taxon>Metazoa</taxon>
        <taxon>Spiralia</taxon>
        <taxon>Gnathifera</taxon>
        <taxon>Rotifera</taxon>
        <taxon>Eurotatoria</taxon>
        <taxon>Monogononta</taxon>
        <taxon>Pseudotrocha</taxon>
        <taxon>Ploima</taxon>
        <taxon>Brachionidae</taxon>
        <taxon>Brachionus</taxon>
    </lineage>
</organism>
<reference evidence="2 3" key="1">
    <citation type="journal article" date="2018" name="Sci. Rep.">
        <title>Genomic signatures of local adaptation to the degree of environmental predictability in rotifers.</title>
        <authorList>
            <person name="Franch-Gras L."/>
            <person name="Hahn C."/>
            <person name="Garcia-Roger E.M."/>
            <person name="Carmona M.J."/>
            <person name="Serra M."/>
            <person name="Gomez A."/>
        </authorList>
    </citation>
    <scope>NUCLEOTIDE SEQUENCE [LARGE SCALE GENOMIC DNA]</scope>
    <source>
        <strain evidence="2">HYR1</strain>
    </source>
</reference>
<comment type="caution">
    <text evidence="2">The sequence shown here is derived from an EMBL/GenBank/DDBJ whole genome shotgun (WGS) entry which is preliminary data.</text>
</comment>
<accession>A0A3M7PJJ1</accession>
<keyword evidence="1" id="KW-0472">Membrane</keyword>
<evidence type="ECO:0000313" key="2">
    <source>
        <dbReference type="EMBL" id="RMZ99242.1"/>
    </source>
</evidence>
<keyword evidence="1" id="KW-1133">Transmembrane helix</keyword>
<evidence type="ECO:0000256" key="1">
    <source>
        <dbReference type="SAM" id="Phobius"/>
    </source>
</evidence>
<keyword evidence="1" id="KW-0812">Transmembrane</keyword>
<keyword evidence="3" id="KW-1185">Reference proteome</keyword>
<sequence length="124" mass="14747">MKVQMIPSLNYELTRLGVLLNSEKICKRFQFDESYKGFNCVEVEQVSRNSIKSRNFHIKNTIFKSVEKKLKDIYILISGYNCKNFILYSKFHTVLLRYLEFTIFYSGSGLFLMTWTRLATFKKL</sequence>
<dbReference type="AlphaFoldDB" id="A0A3M7PJJ1"/>
<dbReference type="EMBL" id="REGN01010343">
    <property type="protein sequence ID" value="RMZ99242.1"/>
    <property type="molecule type" value="Genomic_DNA"/>
</dbReference>
<name>A0A3M7PJJ1_BRAPC</name>
<dbReference type="Proteomes" id="UP000276133">
    <property type="component" value="Unassembled WGS sequence"/>
</dbReference>
<proteinExistence type="predicted"/>
<gene>
    <name evidence="2" type="ORF">BpHYR1_017476</name>
</gene>
<feature type="transmembrane region" description="Helical" evidence="1">
    <location>
        <begin position="95"/>
        <end position="115"/>
    </location>
</feature>
<evidence type="ECO:0000313" key="3">
    <source>
        <dbReference type="Proteomes" id="UP000276133"/>
    </source>
</evidence>